<dbReference type="PANTHER" id="PTHR42886:SF53">
    <property type="entry name" value="ALPHA_BETA-HYDROLASES SUPERFAMILY PROTEIN"/>
    <property type="match status" value="1"/>
</dbReference>
<name>A0A9P5Z4Q8_9AGAR</name>
<dbReference type="InterPro" id="IPR000073">
    <property type="entry name" value="AB_hydrolase_1"/>
</dbReference>
<dbReference type="PANTHER" id="PTHR42886">
    <property type="entry name" value="RE40534P-RELATED"/>
    <property type="match status" value="1"/>
</dbReference>
<evidence type="ECO:0000259" key="1">
    <source>
        <dbReference type="Pfam" id="PF12697"/>
    </source>
</evidence>
<proteinExistence type="predicted"/>
<protein>
    <submittedName>
        <fullName evidence="2">Alpha/beta-hydrolase</fullName>
    </submittedName>
</protein>
<keyword evidence="3" id="KW-1185">Reference proteome</keyword>
<gene>
    <name evidence="2" type="ORF">BDN70DRAFT_657662</name>
</gene>
<dbReference type="AlphaFoldDB" id="A0A9P5Z4Q8"/>
<dbReference type="EMBL" id="MU155203">
    <property type="protein sequence ID" value="KAF9479915.1"/>
    <property type="molecule type" value="Genomic_DNA"/>
</dbReference>
<sequence>MADRASTKLYIKHPTEPAIKLVGILEQLEPSKPTKGRKIALILHGTMGHKDYLFQKRLAVRLPLDSFRFDFRGNHETGGVWKQGALSDDLEDLQAVVDYLKKTYGYVIELIVGHSRGSIVAFRWLATTEDGRKVGAFVNASGRYRMAKIAESPSGIVWREHFEKHGFYTWNVTVARQKIVAKIYPEDLQDFMNWDTSFVWDQFPQETDVLTLHGLADKTVPPFDALIYARALGTRSPGTHTLHLMEDADHNFTGRQDDVVDAIFQWWEQRQRGEISKTGIWVNNSDIKGKL</sequence>
<dbReference type="Proteomes" id="UP000807469">
    <property type="component" value="Unassembled WGS sequence"/>
</dbReference>
<evidence type="ECO:0000313" key="3">
    <source>
        <dbReference type="Proteomes" id="UP000807469"/>
    </source>
</evidence>
<accession>A0A9P5Z4Q8</accession>
<dbReference type="SUPFAM" id="SSF53474">
    <property type="entry name" value="alpha/beta-Hydrolases"/>
    <property type="match status" value="1"/>
</dbReference>
<feature type="domain" description="AB hydrolase-1" evidence="1">
    <location>
        <begin position="41"/>
        <end position="262"/>
    </location>
</feature>
<dbReference type="InterPro" id="IPR029058">
    <property type="entry name" value="AB_hydrolase_fold"/>
</dbReference>
<organism evidence="2 3">
    <name type="scientific">Pholiota conissans</name>
    <dbReference type="NCBI Taxonomy" id="109636"/>
    <lineage>
        <taxon>Eukaryota</taxon>
        <taxon>Fungi</taxon>
        <taxon>Dikarya</taxon>
        <taxon>Basidiomycota</taxon>
        <taxon>Agaricomycotina</taxon>
        <taxon>Agaricomycetes</taxon>
        <taxon>Agaricomycetidae</taxon>
        <taxon>Agaricales</taxon>
        <taxon>Agaricineae</taxon>
        <taxon>Strophariaceae</taxon>
        <taxon>Pholiota</taxon>
    </lineage>
</organism>
<dbReference type="Pfam" id="PF12697">
    <property type="entry name" value="Abhydrolase_6"/>
    <property type="match status" value="1"/>
</dbReference>
<dbReference type="Gene3D" id="3.40.50.1820">
    <property type="entry name" value="alpha/beta hydrolase"/>
    <property type="match status" value="1"/>
</dbReference>
<comment type="caution">
    <text evidence="2">The sequence shown here is derived from an EMBL/GenBank/DDBJ whole genome shotgun (WGS) entry which is preliminary data.</text>
</comment>
<dbReference type="OrthoDB" id="9988524at2759"/>
<evidence type="ECO:0000313" key="2">
    <source>
        <dbReference type="EMBL" id="KAF9479915.1"/>
    </source>
</evidence>
<reference evidence="2" key="1">
    <citation type="submission" date="2020-11" db="EMBL/GenBank/DDBJ databases">
        <authorList>
            <consortium name="DOE Joint Genome Institute"/>
            <person name="Ahrendt S."/>
            <person name="Riley R."/>
            <person name="Andreopoulos W."/>
            <person name="Labutti K."/>
            <person name="Pangilinan J."/>
            <person name="Ruiz-Duenas F.J."/>
            <person name="Barrasa J.M."/>
            <person name="Sanchez-Garcia M."/>
            <person name="Camarero S."/>
            <person name="Miyauchi S."/>
            <person name="Serrano A."/>
            <person name="Linde D."/>
            <person name="Babiker R."/>
            <person name="Drula E."/>
            <person name="Ayuso-Fernandez I."/>
            <person name="Pacheco R."/>
            <person name="Padilla G."/>
            <person name="Ferreira P."/>
            <person name="Barriuso J."/>
            <person name="Kellner H."/>
            <person name="Castanera R."/>
            <person name="Alfaro M."/>
            <person name="Ramirez L."/>
            <person name="Pisabarro A.G."/>
            <person name="Kuo A."/>
            <person name="Tritt A."/>
            <person name="Lipzen A."/>
            <person name="He G."/>
            <person name="Yan M."/>
            <person name="Ng V."/>
            <person name="Cullen D."/>
            <person name="Martin F."/>
            <person name="Rosso M.-N."/>
            <person name="Henrissat B."/>
            <person name="Hibbett D."/>
            <person name="Martinez A.T."/>
            <person name="Grigoriev I.V."/>
        </authorList>
    </citation>
    <scope>NUCLEOTIDE SEQUENCE</scope>
    <source>
        <strain evidence="2">CIRM-BRFM 674</strain>
    </source>
</reference>